<organism evidence="2">
    <name type="scientific">marine metagenome</name>
    <dbReference type="NCBI Taxonomy" id="408172"/>
    <lineage>
        <taxon>unclassified sequences</taxon>
        <taxon>metagenomes</taxon>
        <taxon>ecological metagenomes</taxon>
    </lineage>
</organism>
<protein>
    <recommendedName>
        <fullName evidence="1">Carrier domain-containing protein</fullName>
    </recommendedName>
</protein>
<dbReference type="AlphaFoldDB" id="A0A382KLR5"/>
<proteinExistence type="predicted"/>
<name>A0A382KLR5_9ZZZZ</name>
<dbReference type="InterPro" id="IPR036736">
    <property type="entry name" value="ACP-like_sf"/>
</dbReference>
<evidence type="ECO:0000313" key="2">
    <source>
        <dbReference type="EMBL" id="SVC23877.1"/>
    </source>
</evidence>
<gene>
    <name evidence="2" type="ORF">METZ01_LOCUS276731</name>
</gene>
<dbReference type="SUPFAM" id="SSF47336">
    <property type="entry name" value="ACP-like"/>
    <property type="match status" value="1"/>
</dbReference>
<dbReference type="Gene3D" id="1.10.1200.10">
    <property type="entry name" value="ACP-like"/>
    <property type="match status" value="1"/>
</dbReference>
<dbReference type="EMBL" id="UINC01080697">
    <property type="protein sequence ID" value="SVC23877.1"/>
    <property type="molecule type" value="Genomic_DNA"/>
</dbReference>
<evidence type="ECO:0000259" key="1">
    <source>
        <dbReference type="PROSITE" id="PS50075"/>
    </source>
</evidence>
<dbReference type="InterPro" id="IPR009081">
    <property type="entry name" value="PP-bd_ACP"/>
</dbReference>
<reference evidence="2" key="1">
    <citation type="submission" date="2018-05" db="EMBL/GenBank/DDBJ databases">
        <authorList>
            <person name="Lanie J.A."/>
            <person name="Ng W.-L."/>
            <person name="Kazmierczak K.M."/>
            <person name="Andrzejewski T.M."/>
            <person name="Davidsen T.M."/>
            <person name="Wayne K.J."/>
            <person name="Tettelin H."/>
            <person name="Glass J.I."/>
            <person name="Rusch D."/>
            <person name="Podicherti R."/>
            <person name="Tsui H.-C.T."/>
            <person name="Winkler M.E."/>
        </authorList>
    </citation>
    <scope>NUCLEOTIDE SEQUENCE</scope>
</reference>
<dbReference type="PROSITE" id="PS50075">
    <property type="entry name" value="CARRIER"/>
    <property type="match status" value="1"/>
</dbReference>
<sequence length="80" mass="9253">MENTDLIDRITPIFREVFDDDGLVITPEMTADDIDEWDSLSHIRLIVSHEIEFGVKFKTTEISDLRNVGDFIDLLKSKLD</sequence>
<accession>A0A382KLR5</accession>
<feature type="domain" description="Carrier" evidence="1">
    <location>
        <begin position="1"/>
        <end position="79"/>
    </location>
</feature>